<dbReference type="AlphaFoldDB" id="A0A4Y2JL26"/>
<evidence type="ECO:0000259" key="2">
    <source>
        <dbReference type="Pfam" id="PF21107"/>
    </source>
</evidence>
<feature type="domain" description="STPR" evidence="2">
    <location>
        <begin position="18"/>
        <end position="69"/>
    </location>
</feature>
<evidence type="ECO:0000313" key="3">
    <source>
        <dbReference type="EMBL" id="GBM90002.1"/>
    </source>
</evidence>
<evidence type="ECO:0000256" key="1">
    <source>
        <dbReference type="SAM" id="MobiDB-lite"/>
    </source>
</evidence>
<organism evidence="3 4">
    <name type="scientific">Araneus ventricosus</name>
    <name type="common">Orbweaver spider</name>
    <name type="synonym">Epeira ventricosa</name>
    <dbReference type="NCBI Taxonomy" id="182803"/>
    <lineage>
        <taxon>Eukaryota</taxon>
        <taxon>Metazoa</taxon>
        <taxon>Ecdysozoa</taxon>
        <taxon>Arthropoda</taxon>
        <taxon>Chelicerata</taxon>
        <taxon>Arachnida</taxon>
        <taxon>Araneae</taxon>
        <taxon>Araneomorphae</taxon>
        <taxon>Entelegynae</taxon>
        <taxon>Araneoidea</taxon>
        <taxon>Araneidae</taxon>
        <taxon>Araneus</taxon>
    </lineage>
</organism>
<evidence type="ECO:0000313" key="4">
    <source>
        <dbReference type="Proteomes" id="UP000499080"/>
    </source>
</evidence>
<keyword evidence="4" id="KW-1185">Reference proteome</keyword>
<protein>
    <recommendedName>
        <fullName evidence="2">STPR domain-containing protein</fullName>
    </recommendedName>
</protein>
<sequence>MAENNGRHNLDYLCYVGQKRGAEETEEKINSRLSDMAQRGHERKAEETEGQRNSRLSAMVQHARERRLNVIEGQNHHQIYGNIPLFKIARATPAMQLGLLQKDIDYLCF</sequence>
<gene>
    <name evidence="3" type="ORF">AVEN_43450_1</name>
</gene>
<feature type="region of interest" description="Disordered" evidence="1">
    <location>
        <begin position="24"/>
        <end position="55"/>
    </location>
</feature>
<dbReference type="Proteomes" id="UP000499080">
    <property type="component" value="Unassembled WGS sequence"/>
</dbReference>
<dbReference type="EMBL" id="BGPR01003589">
    <property type="protein sequence ID" value="GBM90002.1"/>
    <property type="molecule type" value="Genomic_DNA"/>
</dbReference>
<comment type="caution">
    <text evidence="3">The sequence shown here is derived from an EMBL/GenBank/DDBJ whole genome shotgun (WGS) entry which is preliminary data.</text>
</comment>
<proteinExistence type="predicted"/>
<dbReference type="InterPro" id="IPR048998">
    <property type="entry name" value="STPR"/>
</dbReference>
<accession>A0A4Y2JL26</accession>
<feature type="compositionally biased region" description="Basic and acidic residues" evidence="1">
    <location>
        <begin position="38"/>
        <end position="52"/>
    </location>
</feature>
<name>A0A4Y2JL26_ARAVE</name>
<dbReference type="Pfam" id="PF21107">
    <property type="entry name" value="STPRs"/>
    <property type="match status" value="1"/>
</dbReference>
<reference evidence="3 4" key="1">
    <citation type="journal article" date="2019" name="Sci. Rep.">
        <title>Orb-weaving spider Araneus ventricosus genome elucidates the spidroin gene catalogue.</title>
        <authorList>
            <person name="Kono N."/>
            <person name="Nakamura H."/>
            <person name="Ohtoshi R."/>
            <person name="Moran D.A.P."/>
            <person name="Shinohara A."/>
            <person name="Yoshida Y."/>
            <person name="Fujiwara M."/>
            <person name="Mori M."/>
            <person name="Tomita M."/>
            <person name="Arakawa K."/>
        </authorList>
    </citation>
    <scope>NUCLEOTIDE SEQUENCE [LARGE SCALE GENOMIC DNA]</scope>
</reference>